<accession>A0A8D8TAQ8</accession>
<organism evidence="2">
    <name type="scientific">Cacopsylla melanoneura</name>
    <dbReference type="NCBI Taxonomy" id="428564"/>
    <lineage>
        <taxon>Eukaryota</taxon>
        <taxon>Metazoa</taxon>
        <taxon>Ecdysozoa</taxon>
        <taxon>Arthropoda</taxon>
        <taxon>Hexapoda</taxon>
        <taxon>Insecta</taxon>
        <taxon>Pterygota</taxon>
        <taxon>Neoptera</taxon>
        <taxon>Paraneoptera</taxon>
        <taxon>Hemiptera</taxon>
        <taxon>Sternorrhyncha</taxon>
        <taxon>Psylloidea</taxon>
        <taxon>Psyllidae</taxon>
        <taxon>Psyllinae</taxon>
        <taxon>Cacopsylla</taxon>
    </lineage>
</organism>
<proteinExistence type="predicted"/>
<feature type="compositionally biased region" description="Basic residues" evidence="1">
    <location>
        <begin position="120"/>
        <end position="133"/>
    </location>
</feature>
<sequence>MCKEHTNSKTQVCVWRHRRIHGLSCSKSAGRISRHRGLNAIILRALTAIHMHPTLEPVGISRNDGKRPDGATMGAWSKGQKFLWLNPMLTVHRRKEEQQLKLQVRKSSTNIPTSLTPISKHSKLKRTAHSVRK</sequence>
<feature type="region of interest" description="Disordered" evidence="1">
    <location>
        <begin position="102"/>
        <end position="133"/>
    </location>
</feature>
<dbReference type="AlphaFoldDB" id="A0A8D8TAQ8"/>
<evidence type="ECO:0000313" key="2">
    <source>
        <dbReference type="EMBL" id="CAG6682829.1"/>
    </source>
</evidence>
<name>A0A8D8TAQ8_9HEMI</name>
<evidence type="ECO:0000256" key="1">
    <source>
        <dbReference type="SAM" id="MobiDB-lite"/>
    </source>
</evidence>
<feature type="compositionally biased region" description="Polar residues" evidence="1">
    <location>
        <begin position="105"/>
        <end position="119"/>
    </location>
</feature>
<protein>
    <submittedName>
        <fullName evidence="2">Uncharacterized protein</fullName>
    </submittedName>
</protein>
<reference evidence="2" key="1">
    <citation type="submission" date="2021-05" db="EMBL/GenBank/DDBJ databases">
        <authorList>
            <person name="Alioto T."/>
            <person name="Alioto T."/>
            <person name="Gomez Garrido J."/>
        </authorList>
    </citation>
    <scope>NUCLEOTIDE SEQUENCE</scope>
</reference>
<dbReference type="EMBL" id="HBUF01260826">
    <property type="protein sequence ID" value="CAG6682829.1"/>
    <property type="molecule type" value="Transcribed_RNA"/>
</dbReference>